<keyword evidence="3" id="KW-0227">DNA damage</keyword>
<feature type="compositionally biased region" description="Basic and acidic residues" evidence="8">
    <location>
        <begin position="178"/>
        <end position="196"/>
    </location>
</feature>
<gene>
    <name evidence="9" type="ORF">L201_002123</name>
</gene>
<feature type="region of interest" description="Disordered" evidence="8">
    <location>
        <begin position="15"/>
        <end position="52"/>
    </location>
</feature>
<feature type="compositionally biased region" description="Polar residues" evidence="8">
    <location>
        <begin position="164"/>
        <end position="173"/>
    </location>
</feature>
<evidence type="ECO:0000256" key="1">
    <source>
        <dbReference type="ARBA" id="ARBA00004123"/>
    </source>
</evidence>
<dbReference type="GO" id="GO:0006260">
    <property type="term" value="P:DNA replication"/>
    <property type="evidence" value="ECO:0007669"/>
    <property type="project" value="InterPro"/>
</dbReference>
<dbReference type="RefSeq" id="XP_066073998.1">
    <property type="nucleotide sequence ID" value="XM_066217901.1"/>
</dbReference>
<dbReference type="GO" id="GO:0033557">
    <property type="term" value="C:Slx1-Slx4 complex"/>
    <property type="evidence" value="ECO:0007669"/>
    <property type="project" value="InterPro"/>
</dbReference>
<evidence type="ECO:0000256" key="3">
    <source>
        <dbReference type="ARBA" id="ARBA00022763"/>
    </source>
</evidence>
<protein>
    <recommendedName>
        <fullName evidence="7">Structure-specific endonuclease subunit SLX4</fullName>
    </recommendedName>
</protein>
<keyword evidence="6" id="KW-0539">Nucleus</keyword>
<comment type="subcellular location">
    <subcellularLocation>
        <location evidence="1">Nucleus</location>
    </subcellularLocation>
</comment>
<name>A0AAX4JPB3_9TREE</name>
<dbReference type="InterPro" id="IPR018574">
    <property type="entry name" value="Structure-sp_endonuc_su_Slx4"/>
</dbReference>
<evidence type="ECO:0000313" key="10">
    <source>
        <dbReference type="Proteomes" id="UP001355207"/>
    </source>
</evidence>
<feature type="region of interest" description="Disordered" evidence="8">
    <location>
        <begin position="152"/>
        <end position="219"/>
    </location>
</feature>
<keyword evidence="5" id="KW-0234">DNA repair</keyword>
<evidence type="ECO:0000256" key="2">
    <source>
        <dbReference type="ARBA" id="ARBA00006661"/>
    </source>
</evidence>
<dbReference type="GO" id="GO:0006310">
    <property type="term" value="P:DNA recombination"/>
    <property type="evidence" value="ECO:0007669"/>
    <property type="project" value="UniProtKB-KW"/>
</dbReference>
<feature type="compositionally biased region" description="Polar residues" evidence="8">
    <location>
        <begin position="233"/>
        <end position="242"/>
    </location>
</feature>
<proteinExistence type="inferred from homology"/>
<evidence type="ECO:0000256" key="4">
    <source>
        <dbReference type="ARBA" id="ARBA00023172"/>
    </source>
</evidence>
<evidence type="ECO:0000256" key="5">
    <source>
        <dbReference type="ARBA" id="ARBA00023204"/>
    </source>
</evidence>
<evidence type="ECO:0000256" key="6">
    <source>
        <dbReference type="ARBA" id="ARBA00023242"/>
    </source>
</evidence>
<accession>A0AAX4JPB3</accession>
<reference evidence="9 10" key="1">
    <citation type="submission" date="2024-01" db="EMBL/GenBank/DDBJ databases">
        <title>Comparative genomics of Cryptococcus and Kwoniella reveals pathogenesis evolution and contrasting modes of karyotype evolution via chromosome fusion or intercentromeric recombination.</title>
        <authorList>
            <person name="Coelho M.A."/>
            <person name="David-Palma M."/>
            <person name="Shea T."/>
            <person name="Bowers K."/>
            <person name="McGinley-Smith S."/>
            <person name="Mohammad A.W."/>
            <person name="Gnirke A."/>
            <person name="Yurkov A.M."/>
            <person name="Nowrousian M."/>
            <person name="Sun S."/>
            <person name="Cuomo C.A."/>
            <person name="Heitman J."/>
        </authorList>
    </citation>
    <scope>NUCLEOTIDE SEQUENCE [LARGE SCALE GENOMIC DNA]</scope>
    <source>
        <strain evidence="9 10">CBS 6074</strain>
    </source>
</reference>
<dbReference type="GO" id="GO:0006281">
    <property type="term" value="P:DNA repair"/>
    <property type="evidence" value="ECO:0007669"/>
    <property type="project" value="UniProtKB-KW"/>
</dbReference>
<dbReference type="GeneID" id="91092795"/>
<evidence type="ECO:0000313" key="9">
    <source>
        <dbReference type="EMBL" id="WWC87235.1"/>
    </source>
</evidence>
<organism evidence="9 10">
    <name type="scientific">Kwoniella dendrophila CBS 6074</name>
    <dbReference type="NCBI Taxonomy" id="1295534"/>
    <lineage>
        <taxon>Eukaryota</taxon>
        <taxon>Fungi</taxon>
        <taxon>Dikarya</taxon>
        <taxon>Basidiomycota</taxon>
        <taxon>Agaricomycotina</taxon>
        <taxon>Tremellomycetes</taxon>
        <taxon>Tremellales</taxon>
        <taxon>Cryptococcaceae</taxon>
        <taxon>Kwoniella</taxon>
    </lineage>
</organism>
<dbReference type="Proteomes" id="UP001355207">
    <property type="component" value="Chromosome 2"/>
</dbReference>
<sequence>MQDDTWGDDALLAWDGVDCGNTHQDQDQNDETISVSSIAPSEAGLEGEDEEDWGRDAYLEWAWDDETIRVGEDKEDEIDLNSNNHENQEEEEIPVVESTAQLVQRGMPDYTLWDLKKLQKLVVGYGYRTSNDHQALENVAIGCWKAINPKLDDDGPRPTVIARNGTSGKTNKYASEPSKVDNQRSRRSPRMIERDSSVSSADMPLAQVKNSKAKKGKTKESALFVHDSQEQGPLNTAFTTTAKKGKSRNQDKEKDKEVVKRKINTEDLYKMFYDMIMKDQELWMRMLRYEPINFDELVSKSIATGIDKEKRGWKKDLKRYLDLQSISFFTEDPTGQRRRH</sequence>
<dbReference type="AlphaFoldDB" id="A0AAX4JPB3"/>
<keyword evidence="10" id="KW-1185">Reference proteome</keyword>
<evidence type="ECO:0000256" key="7">
    <source>
        <dbReference type="ARBA" id="ARBA00029496"/>
    </source>
</evidence>
<dbReference type="Pfam" id="PF09494">
    <property type="entry name" value="Slx4"/>
    <property type="match status" value="1"/>
</dbReference>
<feature type="region of interest" description="Disordered" evidence="8">
    <location>
        <begin position="233"/>
        <end position="255"/>
    </location>
</feature>
<evidence type="ECO:0000256" key="8">
    <source>
        <dbReference type="SAM" id="MobiDB-lite"/>
    </source>
</evidence>
<dbReference type="EMBL" id="CP144099">
    <property type="protein sequence ID" value="WWC87235.1"/>
    <property type="molecule type" value="Genomic_DNA"/>
</dbReference>
<comment type="similarity">
    <text evidence="2">Belongs to the SLX4 family.</text>
</comment>
<keyword evidence="4" id="KW-0233">DNA recombination</keyword>